<dbReference type="Pfam" id="PF25575">
    <property type="entry name" value="TPR_BSK1_C"/>
    <property type="match status" value="1"/>
</dbReference>
<dbReference type="InterPro" id="IPR048627">
    <property type="entry name" value="Sec10_HB"/>
</dbReference>
<organism evidence="6 7">
    <name type="scientific">Cylicostephanus goldi</name>
    <name type="common">Nematode worm</name>
    <dbReference type="NCBI Taxonomy" id="71465"/>
    <lineage>
        <taxon>Eukaryota</taxon>
        <taxon>Metazoa</taxon>
        <taxon>Ecdysozoa</taxon>
        <taxon>Nematoda</taxon>
        <taxon>Chromadorea</taxon>
        <taxon>Rhabditida</taxon>
        <taxon>Rhabditina</taxon>
        <taxon>Rhabditomorpha</taxon>
        <taxon>Strongyloidea</taxon>
        <taxon>Strongylidae</taxon>
        <taxon>Cylicostephanus</taxon>
    </lineage>
</organism>
<dbReference type="SMART" id="SM00028">
    <property type="entry name" value="TPR"/>
    <property type="match status" value="3"/>
</dbReference>
<dbReference type="InterPro" id="IPR011990">
    <property type="entry name" value="TPR-like_helical_dom_sf"/>
</dbReference>
<evidence type="ECO:0000313" key="7">
    <source>
        <dbReference type="Proteomes" id="UP000271889"/>
    </source>
</evidence>
<dbReference type="OrthoDB" id="245563at2759"/>
<evidence type="ECO:0000259" key="4">
    <source>
        <dbReference type="Pfam" id="PF07393"/>
    </source>
</evidence>
<dbReference type="SUPFAM" id="SSF48452">
    <property type="entry name" value="TPR-like"/>
    <property type="match status" value="1"/>
</dbReference>
<accession>A0A3P7QKZ7</accession>
<dbReference type="PANTHER" id="PTHR46423:SF1">
    <property type="entry name" value="RNA POLYMERASE II-ASSOCIATED PROTEIN 3"/>
    <property type="match status" value="1"/>
</dbReference>
<evidence type="ECO:0008006" key="8">
    <source>
        <dbReference type="Google" id="ProtNLM"/>
    </source>
</evidence>
<proteinExistence type="predicted"/>
<keyword evidence="7" id="KW-1185">Reference proteome</keyword>
<name>A0A3P7QKZ7_CYLGO</name>
<feature type="compositionally biased region" description="Basic and acidic residues" evidence="3">
    <location>
        <begin position="223"/>
        <end position="240"/>
    </location>
</feature>
<gene>
    <name evidence="6" type="ORF">CGOC_LOCUS11662</name>
</gene>
<dbReference type="AlphaFoldDB" id="A0A3P7QKZ7"/>
<sequence length="284" mass="32575">MLLLCDLNEYRKCVSQWRLEATASRQFESLHALANLLVVLPENLADAAHSPMLILKIRRIFYFLVIRLTFTAHKMSEALKLKEEGNTCFREKRYHKAIELYTQSLQLEQSATVLANRAQSYLNLEEWAKALMDCNRALELDANMGKVLYRRAHALEKVGLKASARKDLERCLKVAPNSAAETMLKNLANQSDAEVIEVPCVEKGDEIRSDSEFVEIMIDLPRKDGQTEPGKEVHETKETNDESLAEEQVPVHFAVPTSLRQFSKDYREMERLPPENFAKYFLVS</sequence>
<feature type="region of interest" description="Disordered" evidence="3">
    <location>
        <begin position="223"/>
        <end position="245"/>
    </location>
</feature>
<protein>
    <recommendedName>
        <fullName evidence="8">Cns1/TTC4 wheel domain-containing protein</fullName>
    </recommendedName>
</protein>
<dbReference type="Gene3D" id="1.25.40.10">
    <property type="entry name" value="Tetratricopeptide repeat domain"/>
    <property type="match status" value="1"/>
</dbReference>
<evidence type="ECO:0000256" key="1">
    <source>
        <dbReference type="ARBA" id="ARBA00022803"/>
    </source>
</evidence>
<feature type="domain" description="Exocyst complex component Sec10-like alpha-helical bundle" evidence="4">
    <location>
        <begin position="1"/>
        <end position="62"/>
    </location>
</feature>
<evidence type="ECO:0000256" key="2">
    <source>
        <dbReference type="PROSITE-ProRule" id="PRU00339"/>
    </source>
</evidence>
<dbReference type="Pfam" id="PF13181">
    <property type="entry name" value="TPR_8"/>
    <property type="match status" value="1"/>
</dbReference>
<dbReference type="Proteomes" id="UP000271889">
    <property type="component" value="Unassembled WGS sequence"/>
</dbReference>
<keyword evidence="1 2" id="KW-0802">TPR repeat</keyword>
<feature type="repeat" description="TPR" evidence="2">
    <location>
        <begin position="111"/>
        <end position="144"/>
    </location>
</feature>
<dbReference type="PROSITE" id="PS50005">
    <property type="entry name" value="TPR"/>
    <property type="match status" value="1"/>
</dbReference>
<dbReference type="Pfam" id="PF07393">
    <property type="entry name" value="Sec10_HB"/>
    <property type="match status" value="1"/>
</dbReference>
<dbReference type="EMBL" id="UYRV01117908">
    <property type="protein sequence ID" value="VDN30889.1"/>
    <property type="molecule type" value="Genomic_DNA"/>
</dbReference>
<dbReference type="InterPro" id="IPR051966">
    <property type="entry name" value="RPAP3"/>
</dbReference>
<evidence type="ECO:0000313" key="6">
    <source>
        <dbReference type="EMBL" id="VDN30889.1"/>
    </source>
</evidence>
<feature type="domain" description="Serine/threonine-protein kinase BSK1-like TPR repeats" evidence="5">
    <location>
        <begin position="72"/>
        <end position="145"/>
    </location>
</feature>
<reference evidence="6 7" key="1">
    <citation type="submission" date="2018-11" db="EMBL/GenBank/DDBJ databases">
        <authorList>
            <consortium name="Pathogen Informatics"/>
        </authorList>
    </citation>
    <scope>NUCLEOTIDE SEQUENCE [LARGE SCALE GENOMIC DNA]</scope>
</reference>
<dbReference type="InterPro" id="IPR019734">
    <property type="entry name" value="TPR_rpt"/>
</dbReference>
<dbReference type="InterPro" id="IPR058209">
    <property type="entry name" value="TPR_BSK1_C"/>
</dbReference>
<dbReference type="PANTHER" id="PTHR46423">
    <property type="entry name" value="RNA POLYMERASE II-ASSOCIATED PROTEIN 3"/>
    <property type="match status" value="1"/>
</dbReference>
<dbReference type="GO" id="GO:0101031">
    <property type="term" value="C:protein folding chaperone complex"/>
    <property type="evidence" value="ECO:0007669"/>
    <property type="project" value="TreeGrafter"/>
</dbReference>
<evidence type="ECO:0000259" key="5">
    <source>
        <dbReference type="Pfam" id="PF25575"/>
    </source>
</evidence>
<evidence type="ECO:0000256" key="3">
    <source>
        <dbReference type="SAM" id="MobiDB-lite"/>
    </source>
</evidence>